<feature type="region of interest" description="Disordered" evidence="1">
    <location>
        <begin position="98"/>
        <end position="143"/>
    </location>
</feature>
<protein>
    <submittedName>
        <fullName evidence="2">Uncharacterized protein</fullName>
    </submittedName>
</protein>
<evidence type="ECO:0000313" key="3">
    <source>
        <dbReference type="Proteomes" id="UP001175211"/>
    </source>
</evidence>
<proteinExistence type="predicted"/>
<evidence type="ECO:0000256" key="1">
    <source>
        <dbReference type="SAM" id="MobiDB-lite"/>
    </source>
</evidence>
<organism evidence="2 3">
    <name type="scientific">Armillaria tabescens</name>
    <name type="common">Ringless honey mushroom</name>
    <name type="synonym">Agaricus tabescens</name>
    <dbReference type="NCBI Taxonomy" id="1929756"/>
    <lineage>
        <taxon>Eukaryota</taxon>
        <taxon>Fungi</taxon>
        <taxon>Dikarya</taxon>
        <taxon>Basidiomycota</taxon>
        <taxon>Agaricomycotina</taxon>
        <taxon>Agaricomycetes</taxon>
        <taxon>Agaricomycetidae</taxon>
        <taxon>Agaricales</taxon>
        <taxon>Marasmiineae</taxon>
        <taxon>Physalacriaceae</taxon>
        <taxon>Desarmillaria</taxon>
    </lineage>
</organism>
<gene>
    <name evidence="2" type="ORF">EV420DRAFT_1754052</name>
</gene>
<keyword evidence="3" id="KW-1185">Reference proteome</keyword>
<name>A0AA39J4H4_ARMTA</name>
<accession>A0AA39J4H4</accession>
<evidence type="ECO:0000313" key="2">
    <source>
        <dbReference type="EMBL" id="KAK0435434.1"/>
    </source>
</evidence>
<dbReference type="AlphaFoldDB" id="A0AA39J4H4"/>
<comment type="caution">
    <text evidence="2">The sequence shown here is derived from an EMBL/GenBank/DDBJ whole genome shotgun (WGS) entry which is preliminary data.</text>
</comment>
<dbReference type="Proteomes" id="UP001175211">
    <property type="component" value="Unassembled WGS sequence"/>
</dbReference>
<dbReference type="EMBL" id="JAUEPS010000150">
    <property type="protein sequence ID" value="KAK0435434.1"/>
    <property type="molecule type" value="Genomic_DNA"/>
</dbReference>
<feature type="compositionally biased region" description="Low complexity" evidence="1">
    <location>
        <begin position="120"/>
        <end position="135"/>
    </location>
</feature>
<sequence length="201" mass="22044">MFVNHYPPTQCAAYVQKTPLTQCCTCETWLADHVAINNLFRHAEPWKVLDNFAGNNDTSHSLDVINFFNDAVNDTFTPSANSDTDTFYHDANPTPITAAPTFPLSAHHPSRPYNDAGNIPLAPSSPSPSASNTPSGIQSDDTQAQGYHSDHYFVRYPDHFMNNPYAHQPDGGATGGSFEHHYYSPNTMHGATPEAGSDPYI</sequence>
<reference evidence="2" key="1">
    <citation type="submission" date="2023-06" db="EMBL/GenBank/DDBJ databases">
        <authorList>
            <consortium name="Lawrence Berkeley National Laboratory"/>
            <person name="Ahrendt S."/>
            <person name="Sahu N."/>
            <person name="Indic B."/>
            <person name="Wong-Bajracharya J."/>
            <person name="Merenyi Z."/>
            <person name="Ke H.-M."/>
            <person name="Monk M."/>
            <person name="Kocsube S."/>
            <person name="Drula E."/>
            <person name="Lipzen A."/>
            <person name="Balint B."/>
            <person name="Henrissat B."/>
            <person name="Andreopoulos B."/>
            <person name="Martin F.M."/>
            <person name="Harder C.B."/>
            <person name="Rigling D."/>
            <person name="Ford K.L."/>
            <person name="Foster G.D."/>
            <person name="Pangilinan J."/>
            <person name="Papanicolaou A."/>
            <person name="Barry K."/>
            <person name="LaButti K."/>
            <person name="Viragh M."/>
            <person name="Koriabine M."/>
            <person name="Yan M."/>
            <person name="Riley R."/>
            <person name="Champramary S."/>
            <person name="Plett K.L."/>
            <person name="Tsai I.J."/>
            <person name="Slot J."/>
            <person name="Sipos G."/>
            <person name="Plett J."/>
            <person name="Nagy L.G."/>
            <person name="Grigoriev I.V."/>
        </authorList>
    </citation>
    <scope>NUCLEOTIDE SEQUENCE</scope>
    <source>
        <strain evidence="2">CCBAS 213</strain>
    </source>
</reference>
<dbReference type="GeneID" id="85364022"/>
<dbReference type="RefSeq" id="XP_060321963.1">
    <property type="nucleotide sequence ID" value="XM_060480474.1"/>
</dbReference>